<feature type="non-terminal residue" evidence="1">
    <location>
        <position position="1"/>
    </location>
</feature>
<evidence type="ECO:0000313" key="1">
    <source>
        <dbReference type="EMBL" id="GAI60682.1"/>
    </source>
</evidence>
<protein>
    <recommendedName>
        <fullName evidence="2">tRNA (Adenosine(37)-N6)-threonylcarbamoyltransferase complex dimerization subunit type 1 TsaB</fullName>
    </recommendedName>
</protein>
<reference evidence="1" key="1">
    <citation type="journal article" date="2014" name="Front. Microbiol.">
        <title>High frequency of phylogenetically diverse reductive dehalogenase-homologous genes in deep subseafloor sedimentary metagenomes.</title>
        <authorList>
            <person name="Kawai M."/>
            <person name="Futagami T."/>
            <person name="Toyoda A."/>
            <person name="Takaki Y."/>
            <person name="Nishi S."/>
            <person name="Hori S."/>
            <person name="Arai W."/>
            <person name="Tsubouchi T."/>
            <person name="Morono Y."/>
            <person name="Uchiyama I."/>
            <person name="Ito T."/>
            <person name="Fujiyama A."/>
            <person name="Inagaki F."/>
            <person name="Takami H."/>
        </authorList>
    </citation>
    <scope>NUCLEOTIDE SEQUENCE</scope>
    <source>
        <strain evidence="1">Expedition CK06-06</strain>
    </source>
</reference>
<accession>X1PWM9</accession>
<name>X1PWM9_9ZZZZ</name>
<dbReference type="EMBL" id="BARW01000184">
    <property type="protein sequence ID" value="GAI60682.1"/>
    <property type="molecule type" value="Genomic_DNA"/>
</dbReference>
<evidence type="ECO:0008006" key="2">
    <source>
        <dbReference type="Google" id="ProtNLM"/>
    </source>
</evidence>
<gene>
    <name evidence="1" type="ORF">S12H4_01048</name>
</gene>
<sequence length="41" mass="4919">AAFMTQLAYQNYLKKEFENTAYFEPYYLKDFIATKPGKNIF</sequence>
<dbReference type="AlphaFoldDB" id="X1PWM9"/>
<comment type="caution">
    <text evidence="1">The sequence shown here is derived from an EMBL/GenBank/DDBJ whole genome shotgun (WGS) entry which is preliminary data.</text>
</comment>
<organism evidence="1">
    <name type="scientific">marine sediment metagenome</name>
    <dbReference type="NCBI Taxonomy" id="412755"/>
    <lineage>
        <taxon>unclassified sequences</taxon>
        <taxon>metagenomes</taxon>
        <taxon>ecological metagenomes</taxon>
    </lineage>
</organism>
<proteinExistence type="predicted"/>